<reference evidence="3" key="1">
    <citation type="submission" date="2018-05" db="EMBL/GenBank/DDBJ databases">
        <title>Whole genome of Theropithecus gelada.</title>
        <authorList>
            <person name="Chiou K.L."/>
            <person name="Snyder-Mackler N."/>
        </authorList>
    </citation>
    <scope>NUCLEOTIDE SEQUENCE [LARGE SCALE GENOMIC DNA]</scope>
</reference>
<feature type="domain" description="T-SNARE coiled-coil homology" evidence="2">
    <location>
        <begin position="9"/>
        <end position="52"/>
    </location>
</feature>
<keyword evidence="4" id="KW-1185">Reference proteome</keyword>
<organism evidence="3 4">
    <name type="scientific">Theropithecus gelada</name>
    <name type="common">Gelada baboon</name>
    <dbReference type="NCBI Taxonomy" id="9565"/>
    <lineage>
        <taxon>Eukaryota</taxon>
        <taxon>Metazoa</taxon>
        <taxon>Chordata</taxon>
        <taxon>Craniata</taxon>
        <taxon>Vertebrata</taxon>
        <taxon>Euteleostomi</taxon>
        <taxon>Mammalia</taxon>
        <taxon>Eutheria</taxon>
        <taxon>Euarchontoglires</taxon>
        <taxon>Primates</taxon>
        <taxon>Haplorrhini</taxon>
        <taxon>Catarrhini</taxon>
        <taxon>Cercopithecidae</taxon>
        <taxon>Cercopithecinae</taxon>
        <taxon>Theropithecus</taxon>
    </lineage>
</organism>
<accession>A0A8D2FHF3</accession>
<sequence length="93" mass="10631">MDNLSLEEIQIAAESLESTRRILSLAIESQYVGIKIITILDKQGEQLNHIEDMGHINTDMGEAEKTLTERNKCRALCVCPRNRTKNFGWSRLQ</sequence>
<dbReference type="Ensembl" id="ENSTGET00000023904.1">
    <property type="protein sequence ID" value="ENSTGEP00000020081.1"/>
    <property type="gene ID" value="ENSTGEG00000016154.1"/>
</dbReference>
<name>A0A8D2FHF3_THEGE</name>
<dbReference type="AlphaFoldDB" id="A0A8D2FHF3"/>
<dbReference type="GO" id="GO:0019905">
    <property type="term" value="F:syntaxin binding"/>
    <property type="evidence" value="ECO:0007669"/>
    <property type="project" value="TreeGrafter"/>
</dbReference>
<dbReference type="GO" id="GO:0031629">
    <property type="term" value="P:synaptic vesicle fusion to presynaptic active zone membrane"/>
    <property type="evidence" value="ECO:0007669"/>
    <property type="project" value="TreeGrafter"/>
</dbReference>
<keyword evidence="1" id="KW-0175">Coiled coil</keyword>
<dbReference type="GO" id="GO:0016082">
    <property type="term" value="P:synaptic vesicle priming"/>
    <property type="evidence" value="ECO:0007669"/>
    <property type="project" value="TreeGrafter"/>
</dbReference>
<evidence type="ECO:0000313" key="3">
    <source>
        <dbReference type="Ensembl" id="ENSTGEP00000020081.1"/>
    </source>
</evidence>
<dbReference type="PANTHER" id="PTHR19305">
    <property type="entry name" value="SYNAPTOSOMAL ASSOCIATED PROTEIN"/>
    <property type="match status" value="1"/>
</dbReference>
<dbReference type="Gene3D" id="1.20.5.110">
    <property type="match status" value="1"/>
</dbReference>
<dbReference type="InterPro" id="IPR000727">
    <property type="entry name" value="T_SNARE_dom"/>
</dbReference>
<protein>
    <recommendedName>
        <fullName evidence="2">t-SNARE coiled-coil homology domain-containing protein</fullName>
    </recommendedName>
</protein>
<reference evidence="3" key="2">
    <citation type="submission" date="2025-08" db="UniProtKB">
        <authorList>
            <consortium name="Ensembl"/>
        </authorList>
    </citation>
    <scope>IDENTIFICATION</scope>
</reference>
<dbReference type="GO" id="GO:0005886">
    <property type="term" value="C:plasma membrane"/>
    <property type="evidence" value="ECO:0007669"/>
    <property type="project" value="TreeGrafter"/>
</dbReference>
<dbReference type="SUPFAM" id="SSF58038">
    <property type="entry name" value="SNARE fusion complex"/>
    <property type="match status" value="1"/>
</dbReference>
<dbReference type="GO" id="GO:0031201">
    <property type="term" value="C:SNARE complex"/>
    <property type="evidence" value="ECO:0007669"/>
    <property type="project" value="TreeGrafter"/>
</dbReference>
<dbReference type="Proteomes" id="UP000694411">
    <property type="component" value="Chromosome 10"/>
</dbReference>
<dbReference type="GO" id="GO:0098793">
    <property type="term" value="C:presynapse"/>
    <property type="evidence" value="ECO:0007669"/>
    <property type="project" value="GOC"/>
</dbReference>
<proteinExistence type="predicted"/>
<evidence type="ECO:0000256" key="1">
    <source>
        <dbReference type="ARBA" id="ARBA00023054"/>
    </source>
</evidence>
<evidence type="ECO:0000259" key="2">
    <source>
        <dbReference type="PROSITE" id="PS50192"/>
    </source>
</evidence>
<reference evidence="3" key="3">
    <citation type="submission" date="2025-09" db="UniProtKB">
        <authorList>
            <consortium name="Ensembl"/>
        </authorList>
    </citation>
    <scope>IDENTIFICATION</scope>
</reference>
<dbReference type="PROSITE" id="PS50192">
    <property type="entry name" value="T_SNARE"/>
    <property type="match status" value="1"/>
</dbReference>
<dbReference type="GO" id="GO:0005484">
    <property type="term" value="F:SNAP receptor activity"/>
    <property type="evidence" value="ECO:0007669"/>
    <property type="project" value="TreeGrafter"/>
</dbReference>
<evidence type="ECO:0000313" key="4">
    <source>
        <dbReference type="Proteomes" id="UP000694411"/>
    </source>
</evidence>
<dbReference type="PANTHER" id="PTHR19305:SF4">
    <property type="entry name" value="SYNAPTOSOMAL-ASSOCIATED PROTEIN 23"/>
    <property type="match status" value="1"/>
</dbReference>